<dbReference type="EMBL" id="JAQQCF010000127">
    <property type="protein sequence ID" value="MFM0642649.1"/>
    <property type="molecule type" value="Genomic_DNA"/>
</dbReference>
<dbReference type="InterPro" id="IPR000182">
    <property type="entry name" value="GNAT_dom"/>
</dbReference>
<accession>A0ABW9E6P6</accession>
<dbReference type="PANTHER" id="PTHR43792">
    <property type="entry name" value="GNAT FAMILY, PUTATIVE (AFU_ORTHOLOGUE AFUA_3G00765)-RELATED-RELATED"/>
    <property type="match status" value="1"/>
</dbReference>
<reference evidence="2 3" key="1">
    <citation type="journal article" date="2024" name="Chem. Sci.">
        <title>Discovery of megapolipeptins by genome mining of a Burkholderiales bacteria collection.</title>
        <authorList>
            <person name="Paulo B.S."/>
            <person name="Recchia M.J.J."/>
            <person name="Lee S."/>
            <person name="Fergusson C.H."/>
            <person name="Romanowski S.B."/>
            <person name="Hernandez A."/>
            <person name="Krull N."/>
            <person name="Liu D.Y."/>
            <person name="Cavanagh H."/>
            <person name="Bos A."/>
            <person name="Gray C.A."/>
            <person name="Murphy B.T."/>
            <person name="Linington R.G."/>
            <person name="Eustaquio A.S."/>
        </authorList>
    </citation>
    <scope>NUCLEOTIDE SEQUENCE [LARGE SCALE GENOMIC DNA]</scope>
    <source>
        <strain evidence="2 3">RL17-338-BIC-A</strain>
    </source>
</reference>
<evidence type="ECO:0000313" key="2">
    <source>
        <dbReference type="EMBL" id="MFM0642649.1"/>
    </source>
</evidence>
<evidence type="ECO:0000259" key="1">
    <source>
        <dbReference type="PROSITE" id="PS51186"/>
    </source>
</evidence>
<dbReference type="Gene3D" id="3.40.630.30">
    <property type="match status" value="1"/>
</dbReference>
<dbReference type="RefSeq" id="WP_408341309.1">
    <property type="nucleotide sequence ID" value="NZ_JAQQCF010000127.1"/>
</dbReference>
<gene>
    <name evidence="2" type="ORF">PQQ63_38965</name>
</gene>
<organism evidence="2 3">
    <name type="scientific">Paraburkholderia metrosideri</name>
    <dbReference type="NCBI Taxonomy" id="580937"/>
    <lineage>
        <taxon>Bacteria</taxon>
        <taxon>Pseudomonadati</taxon>
        <taxon>Pseudomonadota</taxon>
        <taxon>Betaproteobacteria</taxon>
        <taxon>Burkholderiales</taxon>
        <taxon>Burkholderiaceae</taxon>
        <taxon>Paraburkholderia</taxon>
    </lineage>
</organism>
<proteinExistence type="predicted"/>
<dbReference type="SUPFAM" id="SSF55729">
    <property type="entry name" value="Acyl-CoA N-acyltransferases (Nat)"/>
    <property type="match status" value="1"/>
</dbReference>
<dbReference type="PROSITE" id="PS51186">
    <property type="entry name" value="GNAT"/>
    <property type="match status" value="1"/>
</dbReference>
<evidence type="ECO:0000313" key="3">
    <source>
        <dbReference type="Proteomes" id="UP001629432"/>
    </source>
</evidence>
<dbReference type="Proteomes" id="UP001629432">
    <property type="component" value="Unassembled WGS sequence"/>
</dbReference>
<comment type="caution">
    <text evidence="2">The sequence shown here is derived from an EMBL/GenBank/DDBJ whole genome shotgun (WGS) entry which is preliminary data.</text>
</comment>
<feature type="domain" description="N-acetyltransferase" evidence="1">
    <location>
        <begin position="13"/>
        <end position="185"/>
    </location>
</feature>
<dbReference type="InterPro" id="IPR016181">
    <property type="entry name" value="Acyl_CoA_acyltransferase"/>
</dbReference>
<keyword evidence="3" id="KW-1185">Reference proteome</keyword>
<protein>
    <submittedName>
        <fullName evidence="2">GNAT family N-acetyltransferase</fullName>
    </submittedName>
</protein>
<dbReference type="Pfam" id="PF13302">
    <property type="entry name" value="Acetyltransf_3"/>
    <property type="match status" value="1"/>
</dbReference>
<sequence>MEQATAIVSTDRCFLRPATASDYNALVAGIGAPEFPPELPLANLQRQGKLKAWLDSILSMSLDGRACVFSIDLRTGERCIGQVSLVQRDKSASWNLAFWLNPAYWGGGLAVEAATATVRYAFTVMAIQEVWAGAAAWNQRSIRTLLKLGLHPIEAAETLNGESGSSDTTRAFSVSRDSWMRASTDDST</sequence>
<name>A0ABW9E6P6_9BURK</name>
<dbReference type="InterPro" id="IPR051531">
    <property type="entry name" value="N-acetyltransferase"/>
</dbReference>